<feature type="compositionally biased region" description="Polar residues" evidence="14">
    <location>
        <begin position="707"/>
        <end position="718"/>
    </location>
</feature>
<dbReference type="InterPro" id="IPR012541">
    <property type="entry name" value="DBP10_C"/>
</dbReference>
<keyword evidence="15" id="KW-1133">Transmembrane helix</keyword>
<evidence type="ECO:0000256" key="5">
    <source>
        <dbReference type="ARBA" id="ARBA00022517"/>
    </source>
</evidence>
<feature type="short sequence motif" description="Q motif" evidence="13">
    <location>
        <begin position="29"/>
        <end position="57"/>
    </location>
</feature>
<evidence type="ECO:0000259" key="16">
    <source>
        <dbReference type="PROSITE" id="PS51192"/>
    </source>
</evidence>
<dbReference type="PROSITE" id="PS51195">
    <property type="entry name" value="Q_MOTIF"/>
    <property type="match status" value="1"/>
</dbReference>
<keyword evidence="6" id="KW-0547">Nucleotide-binding</keyword>
<dbReference type="GO" id="GO:0016887">
    <property type="term" value="F:ATP hydrolysis activity"/>
    <property type="evidence" value="ECO:0007669"/>
    <property type="project" value="RHEA"/>
</dbReference>
<dbReference type="EC" id="3.6.4.13" evidence="4"/>
<evidence type="ECO:0000313" key="19">
    <source>
        <dbReference type="EMBL" id="ACZ81471.1"/>
    </source>
</evidence>
<reference evidence="19" key="1">
    <citation type="submission" date="2009-11" db="EMBL/GenBank/DDBJ databases">
        <title>The Mating Type Locus (MAT) and Sexual Reproduction of Cryptococcus heveanensis: Insights into the Evolution of Sex and Sex-Determining Chromosomal Regions in Fungi.</title>
        <authorList>
            <person name="Metin B."/>
            <person name="Findley K."/>
            <person name="Heitman J."/>
        </authorList>
    </citation>
    <scope>NUCLEOTIDE SEQUENCE</scope>
    <source>
        <strain evidence="19">CBS569</strain>
    </source>
</reference>
<dbReference type="InterPro" id="IPR014014">
    <property type="entry name" value="RNA_helicase_DEAD_Q_motif"/>
</dbReference>
<dbReference type="AlphaFoldDB" id="D2KCE8"/>
<evidence type="ECO:0000256" key="14">
    <source>
        <dbReference type="SAM" id="MobiDB-lite"/>
    </source>
</evidence>
<keyword evidence="15" id="KW-0472">Membrane</keyword>
<feature type="domain" description="DEAD-box RNA helicase Q" evidence="18">
    <location>
        <begin position="29"/>
        <end position="57"/>
    </location>
</feature>
<dbReference type="GO" id="GO:0005634">
    <property type="term" value="C:nucleus"/>
    <property type="evidence" value="ECO:0007669"/>
    <property type="project" value="UniProtKB-SubCell"/>
</dbReference>
<dbReference type="Pfam" id="PF08147">
    <property type="entry name" value="DBP10CT"/>
    <property type="match status" value="1"/>
</dbReference>
<dbReference type="SMART" id="SM01123">
    <property type="entry name" value="DBP10CT"/>
    <property type="match status" value="1"/>
</dbReference>
<evidence type="ECO:0000256" key="9">
    <source>
        <dbReference type="ARBA" id="ARBA00022840"/>
    </source>
</evidence>
<dbReference type="InterPro" id="IPR050079">
    <property type="entry name" value="DEAD_box_RNA_helicase"/>
</dbReference>
<evidence type="ECO:0000256" key="1">
    <source>
        <dbReference type="ARBA" id="ARBA00003706"/>
    </source>
</evidence>
<keyword evidence="8" id="KW-0347">Helicase</keyword>
<organism evidence="19">
    <name type="scientific">Kwoniella heveanensis</name>
    <dbReference type="NCBI Taxonomy" id="89924"/>
    <lineage>
        <taxon>Eukaryota</taxon>
        <taxon>Fungi</taxon>
        <taxon>Dikarya</taxon>
        <taxon>Basidiomycota</taxon>
        <taxon>Agaricomycotina</taxon>
        <taxon>Tremellomycetes</taxon>
        <taxon>Tremellales</taxon>
        <taxon>Cryptococcaceae</taxon>
        <taxon>Kwoniella</taxon>
    </lineage>
</organism>
<evidence type="ECO:0000256" key="6">
    <source>
        <dbReference type="ARBA" id="ARBA00022741"/>
    </source>
</evidence>
<evidence type="ECO:0000256" key="4">
    <source>
        <dbReference type="ARBA" id="ARBA00012552"/>
    </source>
</evidence>
<feature type="domain" description="Helicase ATP-binding" evidence="16">
    <location>
        <begin position="62"/>
        <end position="254"/>
    </location>
</feature>
<dbReference type="Gene3D" id="3.40.50.300">
    <property type="entry name" value="P-loop containing nucleotide triphosphate hydrolases"/>
    <property type="match status" value="2"/>
</dbReference>
<evidence type="ECO:0000256" key="8">
    <source>
        <dbReference type="ARBA" id="ARBA00022806"/>
    </source>
</evidence>
<dbReference type="Pfam" id="PF00270">
    <property type="entry name" value="DEAD"/>
    <property type="match status" value="1"/>
</dbReference>
<evidence type="ECO:0000256" key="3">
    <source>
        <dbReference type="ARBA" id="ARBA00010379"/>
    </source>
</evidence>
<dbReference type="GO" id="GO:0010467">
    <property type="term" value="P:gene expression"/>
    <property type="evidence" value="ECO:0007669"/>
    <property type="project" value="UniProtKB-ARBA"/>
</dbReference>
<dbReference type="PANTHER" id="PTHR47959">
    <property type="entry name" value="ATP-DEPENDENT RNA HELICASE RHLE-RELATED"/>
    <property type="match status" value="1"/>
</dbReference>
<dbReference type="InterPro" id="IPR027417">
    <property type="entry name" value="P-loop_NTPase"/>
</dbReference>
<comment type="function">
    <text evidence="1">ATP-binding RNA helicase involved in the biogenesis of 60S ribosomal subunits and is required for the normal formation of 25S and 5.8S rRNAs.</text>
</comment>
<dbReference type="GO" id="GO:0005524">
    <property type="term" value="F:ATP binding"/>
    <property type="evidence" value="ECO:0007669"/>
    <property type="project" value="UniProtKB-KW"/>
</dbReference>
<sequence>MTPDTEGPSWAHDLERPKASSKKSAGAGSQWQALNISDDLIKSLLQRKFKSPTPIQRSSIPGALSTPPRDILGMARTGSGKTLAYLIPLLQRIGSSHSDVACPRALILCPSRELAVQIYSVGKDLARGTIRGKGKGKEKTSDRDGKVESLRWALIIGGEGLDTQFDKMSRNPDVVIATPGRFLHLAVEMRLDLRHLQVVVYDEADRLFEMGFDVQLREILSRLPPTRQNLLFSATLPSSVAEFAKAGLVNPLLIRLDSEHKISPDLDLRFFSVKPIEKDAALLVLLKDVIKVPLSSGDNSHSPQAIVFVSTKHHVDYINELLKTAGFRSSHIYSSLDQVARHQQLHHFRNRLTDVLVVTDVAARGLDIPVMDHVVNYDFPSGPRVFVHRVGRTARAGRKGNAWSLVTRDDWPYLFDLQTFLGLDRMGSNGDMLRNIPDDNISQMIEYITTSLDEQAPNLEMQRNVMRKGQAMFERSRGKADPASYRKAKLFGKELDSGQAHIPVDIGLQERGESSLVSGRSRLLSSVAAYTPAETIFEVGKRGDASTATLMKNRRKVASRRQRPPAEEPPLSDLDGVPARNKPVSGPAKTFRDSSFYLDHSRQGADSEKGYSLQSGAAVPESLSASAFDMTADEGDGPKAQKASQLRWDRKKRKFVKNAPGTDNVKMIRTESGAMLPATYNSGRYNEWKARHRHRVTDGLPIERSAGGNSYPASRPLNKSASRQAHTGEHAVGHVLNEASYVLFSHTGTDKKGSTLFSASTVHRHLVQRTKVRDSARPIHGFMGEQLICHICYNYCSVTKSQTIAPLVTNSTFRVGLDLIISLLHRCNISLCVMVAPVTSVELVIESQIFDSRSFRSLSTTLPTKMRQRRSASGGRAVHLHTSAGVVYLVTKSLLFSFWFRAFIGKTRRGSATMHGRTLLFIVGYMQYVLSHFLCAYCFCLLCMLDTGKPGLNNGPIAVVHQRRKVASFVWVDP</sequence>
<dbReference type="InterPro" id="IPR014001">
    <property type="entry name" value="Helicase_ATP-bd"/>
</dbReference>
<dbReference type="Pfam" id="PF00271">
    <property type="entry name" value="Helicase_C"/>
    <property type="match status" value="1"/>
</dbReference>
<dbReference type="SMART" id="SM00490">
    <property type="entry name" value="HELICc"/>
    <property type="match status" value="1"/>
</dbReference>
<feature type="region of interest" description="Disordered" evidence="14">
    <location>
        <begin position="553"/>
        <end position="596"/>
    </location>
</feature>
<dbReference type="InterPro" id="IPR011545">
    <property type="entry name" value="DEAD/DEAH_box_helicase_dom"/>
</dbReference>
<evidence type="ECO:0000256" key="13">
    <source>
        <dbReference type="PROSITE-ProRule" id="PRU00552"/>
    </source>
</evidence>
<dbReference type="GO" id="GO:0003724">
    <property type="term" value="F:RNA helicase activity"/>
    <property type="evidence" value="ECO:0007669"/>
    <property type="project" value="UniProtKB-EC"/>
</dbReference>
<dbReference type="VEuPathDB" id="FungiDB:I317_04339"/>
<dbReference type="PROSITE" id="PS51192">
    <property type="entry name" value="HELICASE_ATP_BIND_1"/>
    <property type="match status" value="1"/>
</dbReference>
<keyword evidence="7" id="KW-0378">Hydrolase</keyword>
<evidence type="ECO:0000259" key="17">
    <source>
        <dbReference type="PROSITE" id="PS51194"/>
    </source>
</evidence>
<protein>
    <recommendedName>
        <fullName evidence="4">RNA helicase</fullName>
        <ecNumber evidence="4">3.6.4.13</ecNumber>
    </recommendedName>
</protein>
<feature type="transmembrane region" description="Helical" evidence="15">
    <location>
        <begin position="925"/>
        <end position="945"/>
    </location>
</feature>
<comment type="subcellular location">
    <subcellularLocation>
        <location evidence="2">Nucleus</location>
    </subcellularLocation>
</comment>
<evidence type="ECO:0000256" key="2">
    <source>
        <dbReference type="ARBA" id="ARBA00004123"/>
    </source>
</evidence>
<evidence type="ECO:0000256" key="7">
    <source>
        <dbReference type="ARBA" id="ARBA00022801"/>
    </source>
</evidence>
<feature type="compositionally biased region" description="Basic residues" evidence="14">
    <location>
        <begin position="553"/>
        <end position="563"/>
    </location>
</feature>
<evidence type="ECO:0000256" key="11">
    <source>
        <dbReference type="ARBA" id="ARBA00023242"/>
    </source>
</evidence>
<feature type="transmembrane region" description="Helical" evidence="15">
    <location>
        <begin position="886"/>
        <end position="904"/>
    </location>
</feature>
<feature type="region of interest" description="Disordered" evidence="14">
    <location>
        <begin position="699"/>
        <end position="718"/>
    </location>
</feature>
<gene>
    <name evidence="19" type="primary">CNB00610</name>
</gene>
<comment type="catalytic activity">
    <reaction evidence="12">
        <text>ATP + H2O = ADP + phosphate + H(+)</text>
        <dbReference type="Rhea" id="RHEA:13065"/>
        <dbReference type="ChEBI" id="CHEBI:15377"/>
        <dbReference type="ChEBI" id="CHEBI:15378"/>
        <dbReference type="ChEBI" id="CHEBI:30616"/>
        <dbReference type="ChEBI" id="CHEBI:43474"/>
        <dbReference type="ChEBI" id="CHEBI:456216"/>
        <dbReference type="EC" id="3.6.4.13"/>
    </reaction>
</comment>
<dbReference type="PANTHER" id="PTHR47959:SF8">
    <property type="entry name" value="RNA HELICASE"/>
    <property type="match status" value="1"/>
</dbReference>
<keyword evidence="5" id="KW-0690">Ribosome biogenesis</keyword>
<evidence type="ECO:0000256" key="10">
    <source>
        <dbReference type="ARBA" id="ARBA00022884"/>
    </source>
</evidence>
<dbReference type="SUPFAM" id="SSF52540">
    <property type="entry name" value="P-loop containing nucleoside triphosphate hydrolases"/>
    <property type="match status" value="1"/>
</dbReference>
<proteinExistence type="inferred from homology"/>
<accession>D2KCE8</accession>
<dbReference type="PROSITE" id="PS51194">
    <property type="entry name" value="HELICASE_CTER"/>
    <property type="match status" value="1"/>
</dbReference>
<feature type="domain" description="Helicase C-terminal" evidence="17">
    <location>
        <begin position="285"/>
        <end position="441"/>
    </location>
</feature>
<dbReference type="GO" id="GO:0003723">
    <property type="term" value="F:RNA binding"/>
    <property type="evidence" value="ECO:0007669"/>
    <property type="project" value="UniProtKB-KW"/>
</dbReference>
<keyword evidence="15" id="KW-0812">Transmembrane</keyword>
<dbReference type="InterPro" id="IPR001650">
    <property type="entry name" value="Helicase_C-like"/>
</dbReference>
<keyword evidence="9" id="KW-0067">ATP-binding</keyword>
<feature type="region of interest" description="Disordered" evidence="14">
    <location>
        <begin position="1"/>
        <end position="29"/>
    </location>
</feature>
<name>D2KCE8_9TREE</name>
<keyword evidence="11" id="KW-0539">Nucleus</keyword>
<evidence type="ECO:0000256" key="12">
    <source>
        <dbReference type="ARBA" id="ARBA00047984"/>
    </source>
</evidence>
<dbReference type="SMART" id="SM00487">
    <property type="entry name" value="DEXDc"/>
    <property type="match status" value="1"/>
</dbReference>
<evidence type="ECO:0000256" key="15">
    <source>
        <dbReference type="SAM" id="Phobius"/>
    </source>
</evidence>
<dbReference type="EMBL" id="GU205379">
    <property type="protein sequence ID" value="ACZ81471.1"/>
    <property type="molecule type" value="Genomic_DNA"/>
</dbReference>
<comment type="similarity">
    <text evidence="3">Belongs to the DEAD box helicase family. DDX54/DBP10 subfamily.</text>
</comment>
<dbReference type="GO" id="GO:0005829">
    <property type="term" value="C:cytosol"/>
    <property type="evidence" value="ECO:0007669"/>
    <property type="project" value="TreeGrafter"/>
</dbReference>
<dbReference type="CDD" id="cd18787">
    <property type="entry name" value="SF2_C_DEAD"/>
    <property type="match status" value="1"/>
</dbReference>
<dbReference type="GO" id="GO:0042254">
    <property type="term" value="P:ribosome biogenesis"/>
    <property type="evidence" value="ECO:0007669"/>
    <property type="project" value="UniProtKB-KW"/>
</dbReference>
<evidence type="ECO:0000259" key="18">
    <source>
        <dbReference type="PROSITE" id="PS51195"/>
    </source>
</evidence>
<keyword evidence="10" id="KW-0694">RNA-binding</keyword>